<evidence type="ECO:0000313" key="20">
    <source>
        <dbReference type="Proteomes" id="UP000549394"/>
    </source>
</evidence>
<sequence length="1409" mass="162876">MKTPVAILDCSEAFGKLTKEEKLYAHYLAQAGHYGSLVCLYQTSLESPGIFLLLLKIFQTESVNSLAQKVLDSGLSEIDYEHFLAYTACIFCNMGNYKSFGDTKIIPAIGFSEFEKIVKLSKAYEKETSITNEIWSNVKDHICSLTDKNQQLGFGDQGITTYYSQNCDAKDAEILQEFLETKKISPYNTRVVKNKDGSYDIRIASVNESQSELMEFTTKSNQKINIRIVQGDYCDILKKTCNFLELARQTNFANEREKVMLRHYINSFKTGSIDEHKEGSKIWVLNKSPIIETYIGFIESYRDPFGVRAEFEGFAAIVNKALSEKFQNLVAAAEKQFVPLLPWPNTFERENFVTPDFTSLDVLAFGSSGIPAGINIPNYEDVKQEHGFKNVSLGNVLTAAYSESNVPFLGPEDNTLLCKYRIPAFELQVGLHELLGHGSGLLFKENPVGKFNFDRDSTINPLTGKLVDKWYKGNESYDSKFQDISSSYEECRAECVGMFLCFIPEILEIFGFKGEEAGNIIYVNWLNELHAGLRGLEFYTPANRKWRQAHMQARYVILRHLMDYCEDLVKVEMCENEGVFDLHLSLNRDLMMQIGKEAIGQLLLQLQIHRSTGDVEEGRKLYEGLSRVEGMKYDFLKWREIVLAKKKPRHLMLQCHTSIDKQGDVELKSYEKNYAGRLNYFEAENKEKVTNKIVLFFKYLISGLLEVIFIENRMAYGGSEKIVCRLDVKDDMEKLSESEQLYVYKLMKICDMGSLISMYQSSNASFLLFWRIIHMLENNRMFDVRSAAYRGIVSNEEYEEFLDFASSFMSNYGTYDYFEQANFYLPFDLAFSVFENIYSMTMNISPSDLLASDPAWKNLTGAYIDLFSWTTEDMKIISPDCTLKDIMDVNEFLEAKGKTSLNTRMEKHLTIDNCYDVHIGQTEDVPCRPIEYQTRTGKRIIVRPLYDSYFQILNEIVHQLEGILLMSSAPKDMIKAYLKYFKKGSASEHQKARKLAYESKIIFSTGFIERHWDRTRSRGLFRTFIGIRSDRWGTRMDSLTKRVGYLSNLIPNCNIDYNLNLNEKGTEIIFVRLLRYGPGIPYYTIEDAYPKAEGLKKIFFENVIDLTYRHIELSRAVFRFDEDEDDLFEIGSLYCHKVDMVLRSVVGEWTAGEIIERRGKFYFISGDRRIHLPSELVDEWYEPPNSFRRKFGDKAVLVETFRRQCLSIFLTTADDIMDIFDIGEDYELEDIQWVMLMNAVLNGVEGLTLYIDKAKAWCYSHCLARFLFLSYAMSLENSPFDFDTDKTSGDLYIKCDRKKMAPFINTNVKNILETLHRCRLNGDFEGAMKLIGPLTEVSKNFLDIQKAVRSLGRKQEVIYQETPYLKKKKVKFTRHENTRAGVVETVCDNYWKNHEYITKQVLFSFTNPP</sequence>
<evidence type="ECO:0000256" key="15">
    <source>
        <dbReference type="ARBA" id="ARBA00031288"/>
    </source>
</evidence>
<evidence type="ECO:0000256" key="4">
    <source>
        <dbReference type="ARBA" id="ARBA00010200"/>
    </source>
</evidence>
<dbReference type="FunFam" id="3.30.540.30:FF:000003">
    <property type="entry name" value="Dipeptidyl peptidase 3"/>
    <property type="match status" value="1"/>
</dbReference>
<evidence type="ECO:0000256" key="2">
    <source>
        <dbReference type="ARBA" id="ARBA00001947"/>
    </source>
</evidence>
<dbReference type="Gene3D" id="3.30.540.30">
    <property type="match status" value="4"/>
</dbReference>
<evidence type="ECO:0000256" key="1">
    <source>
        <dbReference type="ARBA" id="ARBA00001336"/>
    </source>
</evidence>
<accession>A0A7I8VYQ3</accession>
<dbReference type="GO" id="GO:0008270">
    <property type="term" value="F:zinc ion binding"/>
    <property type="evidence" value="ECO:0007669"/>
    <property type="project" value="UniProtKB-ARBA"/>
</dbReference>
<evidence type="ECO:0000256" key="18">
    <source>
        <dbReference type="ARBA" id="ARBA00080117"/>
    </source>
</evidence>
<evidence type="ECO:0000256" key="11">
    <source>
        <dbReference type="ARBA" id="ARBA00022801"/>
    </source>
</evidence>
<dbReference type="OrthoDB" id="4694525at2759"/>
<comment type="subcellular location">
    <subcellularLocation>
        <location evidence="3">Cytoplasm</location>
    </subcellularLocation>
</comment>
<evidence type="ECO:0000256" key="12">
    <source>
        <dbReference type="ARBA" id="ARBA00022833"/>
    </source>
</evidence>
<name>A0A7I8VYQ3_9ANNE</name>
<dbReference type="FunFam" id="3.30.540.30:FF:000002">
    <property type="entry name" value="Dipeptidyl peptidase 3"/>
    <property type="match status" value="1"/>
</dbReference>
<reference evidence="19 20" key="1">
    <citation type="submission" date="2020-08" db="EMBL/GenBank/DDBJ databases">
        <authorList>
            <person name="Hejnol A."/>
        </authorList>
    </citation>
    <scope>NUCLEOTIDE SEQUENCE [LARGE SCALE GENOMIC DNA]</scope>
</reference>
<keyword evidence="8" id="KW-0963">Cytoplasm</keyword>
<dbReference type="GO" id="GO:0005737">
    <property type="term" value="C:cytoplasm"/>
    <property type="evidence" value="ECO:0007669"/>
    <property type="project" value="UniProtKB-SubCell"/>
</dbReference>
<dbReference type="InterPro" id="IPR039461">
    <property type="entry name" value="Peptidase_M49"/>
</dbReference>
<evidence type="ECO:0000256" key="8">
    <source>
        <dbReference type="ARBA" id="ARBA00022490"/>
    </source>
</evidence>
<keyword evidence="13" id="KW-0007">Acetylation</keyword>
<gene>
    <name evidence="19" type="ORF">DGYR_LOCUS8919</name>
</gene>
<keyword evidence="9" id="KW-0645">Protease</keyword>
<keyword evidence="10" id="KW-0479">Metal-binding</keyword>
<evidence type="ECO:0000256" key="7">
    <source>
        <dbReference type="ARBA" id="ARBA00022438"/>
    </source>
</evidence>
<evidence type="ECO:0000256" key="9">
    <source>
        <dbReference type="ARBA" id="ARBA00022670"/>
    </source>
</evidence>
<dbReference type="PANTHER" id="PTHR23422">
    <property type="entry name" value="DIPEPTIDYL PEPTIDASE III-RELATED"/>
    <property type="match status" value="1"/>
</dbReference>
<comment type="catalytic activity">
    <reaction evidence="1">
        <text>Release of an N-terminal dipeptide from a peptide comprising four or more residues, with broad specificity. Also acts on dipeptidyl 2-naphthylamides.</text>
        <dbReference type="EC" id="3.4.14.4"/>
    </reaction>
</comment>
<comment type="caution">
    <text evidence="19">The sequence shown here is derived from an EMBL/GenBank/DDBJ whole genome shotgun (WGS) entry which is preliminary data.</text>
</comment>
<evidence type="ECO:0000256" key="3">
    <source>
        <dbReference type="ARBA" id="ARBA00004496"/>
    </source>
</evidence>
<evidence type="ECO:0000256" key="16">
    <source>
        <dbReference type="ARBA" id="ARBA00032119"/>
    </source>
</evidence>
<keyword evidence="14" id="KW-0482">Metalloprotease</keyword>
<dbReference type="GO" id="GO:0008237">
    <property type="term" value="F:metallopeptidase activity"/>
    <property type="evidence" value="ECO:0007669"/>
    <property type="project" value="UniProtKB-KW"/>
</dbReference>
<evidence type="ECO:0000256" key="14">
    <source>
        <dbReference type="ARBA" id="ARBA00023049"/>
    </source>
</evidence>
<evidence type="ECO:0000256" key="13">
    <source>
        <dbReference type="ARBA" id="ARBA00022990"/>
    </source>
</evidence>
<evidence type="ECO:0000256" key="10">
    <source>
        <dbReference type="ARBA" id="ARBA00022723"/>
    </source>
</evidence>
<keyword evidence="20" id="KW-1185">Reference proteome</keyword>
<keyword evidence="7" id="KW-0031">Aminopeptidase</keyword>
<organism evidence="19 20">
    <name type="scientific">Dimorphilus gyrociliatus</name>
    <dbReference type="NCBI Taxonomy" id="2664684"/>
    <lineage>
        <taxon>Eukaryota</taxon>
        <taxon>Metazoa</taxon>
        <taxon>Spiralia</taxon>
        <taxon>Lophotrochozoa</taxon>
        <taxon>Annelida</taxon>
        <taxon>Polychaeta</taxon>
        <taxon>Polychaeta incertae sedis</taxon>
        <taxon>Dinophilidae</taxon>
        <taxon>Dimorphilus</taxon>
    </lineage>
</organism>
<dbReference type="GO" id="GO:0008239">
    <property type="term" value="F:dipeptidyl-peptidase activity"/>
    <property type="evidence" value="ECO:0007669"/>
    <property type="project" value="UniProtKB-EC"/>
</dbReference>
<dbReference type="Proteomes" id="UP000549394">
    <property type="component" value="Unassembled WGS sequence"/>
</dbReference>
<comment type="cofactor">
    <cofactor evidence="2">
        <name>Zn(2+)</name>
        <dbReference type="ChEBI" id="CHEBI:29105"/>
    </cofactor>
</comment>
<keyword evidence="12" id="KW-0862">Zinc</keyword>
<dbReference type="EMBL" id="CAJFCJ010000013">
    <property type="protein sequence ID" value="CAD5120906.1"/>
    <property type="molecule type" value="Genomic_DNA"/>
</dbReference>
<dbReference type="PANTHER" id="PTHR23422:SF11">
    <property type="entry name" value="DIPEPTIDYL PEPTIDASE 3"/>
    <property type="match status" value="1"/>
</dbReference>
<evidence type="ECO:0000256" key="6">
    <source>
        <dbReference type="ARBA" id="ARBA00014713"/>
    </source>
</evidence>
<dbReference type="Pfam" id="PF03571">
    <property type="entry name" value="Peptidase_M49"/>
    <property type="match status" value="2"/>
</dbReference>
<protein>
    <recommendedName>
        <fullName evidence="6">Dipeptidyl peptidase 3</fullName>
        <ecNumber evidence="5">3.4.14.4</ecNumber>
    </recommendedName>
    <alternativeName>
        <fullName evidence="15">Dipeptidyl aminopeptidase III</fullName>
    </alternativeName>
    <alternativeName>
        <fullName evidence="17">Dipeptidyl arylamidase III</fullName>
    </alternativeName>
    <alternativeName>
        <fullName evidence="16">Dipeptidyl peptidase III</fullName>
    </alternativeName>
    <alternativeName>
        <fullName evidence="18">Enkephalinase B</fullName>
    </alternativeName>
</protein>
<evidence type="ECO:0000313" key="19">
    <source>
        <dbReference type="EMBL" id="CAD5120906.1"/>
    </source>
</evidence>
<dbReference type="GO" id="GO:0004177">
    <property type="term" value="F:aminopeptidase activity"/>
    <property type="evidence" value="ECO:0007669"/>
    <property type="project" value="UniProtKB-KW"/>
</dbReference>
<dbReference type="GO" id="GO:0006508">
    <property type="term" value="P:proteolysis"/>
    <property type="evidence" value="ECO:0007669"/>
    <property type="project" value="UniProtKB-KW"/>
</dbReference>
<comment type="similarity">
    <text evidence="4">Belongs to the peptidase M49 family.</text>
</comment>
<proteinExistence type="inferred from homology"/>
<evidence type="ECO:0000256" key="5">
    <source>
        <dbReference type="ARBA" id="ARBA00012063"/>
    </source>
</evidence>
<dbReference type="FunFam" id="3.30.540.30:FF:000001">
    <property type="entry name" value="Dipeptidyl peptidase 3"/>
    <property type="match status" value="1"/>
</dbReference>
<keyword evidence="11" id="KW-0378">Hydrolase</keyword>
<dbReference type="EC" id="3.4.14.4" evidence="5"/>
<evidence type="ECO:0000256" key="17">
    <source>
        <dbReference type="ARBA" id="ARBA00078364"/>
    </source>
</evidence>